<reference evidence="5" key="1">
    <citation type="submission" date="2019-12" db="EMBL/GenBank/DDBJ databases">
        <authorList>
            <person name="Scholes J."/>
        </authorList>
    </citation>
    <scope>NUCLEOTIDE SEQUENCE</scope>
</reference>
<dbReference type="Pfam" id="PF14543">
    <property type="entry name" value="TAXi_N"/>
    <property type="match status" value="1"/>
</dbReference>
<dbReference type="InterPro" id="IPR033121">
    <property type="entry name" value="PEPTIDASE_A1"/>
</dbReference>
<dbReference type="Pfam" id="PF14541">
    <property type="entry name" value="TAXi_C"/>
    <property type="match status" value="1"/>
</dbReference>
<proteinExistence type="inferred from homology"/>
<gene>
    <name evidence="5" type="ORF">SHERM_05303</name>
</gene>
<accession>A0A9N7NY60</accession>
<dbReference type="Proteomes" id="UP001153555">
    <property type="component" value="Unassembled WGS sequence"/>
</dbReference>
<dbReference type="PROSITE" id="PS51767">
    <property type="entry name" value="PEPTIDASE_A1"/>
    <property type="match status" value="1"/>
</dbReference>
<evidence type="ECO:0000313" key="6">
    <source>
        <dbReference type="Proteomes" id="UP001153555"/>
    </source>
</evidence>
<evidence type="ECO:0000256" key="3">
    <source>
        <dbReference type="ARBA" id="ARBA00022801"/>
    </source>
</evidence>
<dbReference type="SUPFAM" id="SSF50630">
    <property type="entry name" value="Acid proteases"/>
    <property type="match status" value="1"/>
</dbReference>
<protein>
    <submittedName>
        <fullName evidence="5">Aspartic proteinase CDR1</fullName>
    </submittedName>
</protein>
<comment type="caution">
    <text evidence="5">The sequence shown here is derived from an EMBL/GenBank/DDBJ whole genome shotgun (WGS) entry which is preliminary data.</text>
</comment>
<dbReference type="PANTHER" id="PTHR47967">
    <property type="entry name" value="OS07G0603500 PROTEIN-RELATED"/>
    <property type="match status" value="1"/>
</dbReference>
<dbReference type="InterPro" id="IPR032799">
    <property type="entry name" value="TAXi_C"/>
</dbReference>
<sequence length="259" mass="27617">MQYFDGTTAAGDLFADTITFDGISVSNITFGCDYTGTNEVGTVGLGGGELSLVRQLGQGSFSYCLVSVTDEKNTSKMSFGSPVAGKGVVSVPLLQRPKTKSFYVVALEGMSFGQTKVDTLSPPVDMILDIGTTMTLLPQGLYDKLKNAVIEWASHKAQLMPVHCPRNWNIDLCFNNTNKDLSASFPGVTVYMGCKAVTLGYNNVLVEVGPSDDGQVFLCMAVMPTPNGVPVYGNLAQTDFLVGVDLVQNTVSFKKTICG</sequence>
<dbReference type="OrthoDB" id="1741242at2759"/>
<dbReference type="GO" id="GO:0005576">
    <property type="term" value="C:extracellular region"/>
    <property type="evidence" value="ECO:0007669"/>
    <property type="project" value="TreeGrafter"/>
</dbReference>
<keyword evidence="2" id="KW-0645">Protease</keyword>
<dbReference type="GO" id="GO:0006508">
    <property type="term" value="P:proteolysis"/>
    <property type="evidence" value="ECO:0007669"/>
    <property type="project" value="UniProtKB-KW"/>
</dbReference>
<dbReference type="InterPro" id="IPR032861">
    <property type="entry name" value="TAXi_N"/>
</dbReference>
<organism evidence="5 6">
    <name type="scientific">Striga hermonthica</name>
    <name type="common">Purple witchweed</name>
    <name type="synonym">Buchnera hermonthica</name>
    <dbReference type="NCBI Taxonomy" id="68872"/>
    <lineage>
        <taxon>Eukaryota</taxon>
        <taxon>Viridiplantae</taxon>
        <taxon>Streptophyta</taxon>
        <taxon>Embryophyta</taxon>
        <taxon>Tracheophyta</taxon>
        <taxon>Spermatophyta</taxon>
        <taxon>Magnoliopsida</taxon>
        <taxon>eudicotyledons</taxon>
        <taxon>Gunneridae</taxon>
        <taxon>Pentapetalae</taxon>
        <taxon>asterids</taxon>
        <taxon>lamiids</taxon>
        <taxon>Lamiales</taxon>
        <taxon>Orobanchaceae</taxon>
        <taxon>Buchnereae</taxon>
        <taxon>Striga</taxon>
    </lineage>
</organism>
<dbReference type="Gene3D" id="2.40.70.10">
    <property type="entry name" value="Acid Proteases"/>
    <property type="match status" value="2"/>
</dbReference>
<keyword evidence="6" id="KW-1185">Reference proteome</keyword>
<evidence type="ECO:0000313" key="5">
    <source>
        <dbReference type="EMBL" id="CAA0838725.1"/>
    </source>
</evidence>
<dbReference type="InterPro" id="IPR021109">
    <property type="entry name" value="Peptidase_aspartic_dom_sf"/>
</dbReference>
<dbReference type="PANTHER" id="PTHR47967:SF128">
    <property type="entry name" value="ASPARTIC PROTEINASE CDR1-LIKE"/>
    <property type="match status" value="1"/>
</dbReference>
<evidence type="ECO:0000259" key="4">
    <source>
        <dbReference type="PROSITE" id="PS51767"/>
    </source>
</evidence>
<keyword evidence="3" id="KW-0378">Hydrolase</keyword>
<evidence type="ECO:0000256" key="1">
    <source>
        <dbReference type="ARBA" id="ARBA00007447"/>
    </source>
</evidence>
<name>A0A9N7NY60_STRHE</name>
<feature type="domain" description="Peptidase A1" evidence="4">
    <location>
        <begin position="1"/>
        <end position="254"/>
    </location>
</feature>
<dbReference type="EMBL" id="CACSLK010031421">
    <property type="protein sequence ID" value="CAA0838725.1"/>
    <property type="molecule type" value="Genomic_DNA"/>
</dbReference>
<dbReference type="InterPro" id="IPR051708">
    <property type="entry name" value="Plant_Aspart_Prot_A1"/>
</dbReference>
<evidence type="ECO:0000256" key="2">
    <source>
        <dbReference type="ARBA" id="ARBA00022670"/>
    </source>
</evidence>
<comment type="similarity">
    <text evidence="1">Belongs to the peptidase A1 family.</text>
</comment>
<dbReference type="AlphaFoldDB" id="A0A9N7NY60"/>
<dbReference type="GO" id="GO:0008233">
    <property type="term" value="F:peptidase activity"/>
    <property type="evidence" value="ECO:0007669"/>
    <property type="project" value="UniProtKB-KW"/>
</dbReference>